<feature type="non-terminal residue" evidence="1">
    <location>
        <position position="1"/>
    </location>
</feature>
<reference evidence="1" key="1">
    <citation type="submission" date="2021-06" db="EMBL/GenBank/DDBJ databases">
        <authorList>
            <person name="Kallberg Y."/>
            <person name="Tangrot J."/>
            <person name="Rosling A."/>
        </authorList>
    </citation>
    <scope>NUCLEOTIDE SEQUENCE</scope>
    <source>
        <strain evidence="1">MA461A</strain>
    </source>
</reference>
<dbReference type="Proteomes" id="UP000789920">
    <property type="component" value="Unassembled WGS sequence"/>
</dbReference>
<sequence length="49" mass="5580">TQMAREIQKIYDDPNCLLSWPKVLIIDKGTKYIAVKKSLEGEKIFADPA</sequence>
<feature type="non-terminal residue" evidence="1">
    <location>
        <position position="49"/>
    </location>
</feature>
<proteinExistence type="predicted"/>
<comment type="caution">
    <text evidence="1">The sequence shown here is derived from an EMBL/GenBank/DDBJ whole genome shotgun (WGS) entry which is preliminary data.</text>
</comment>
<protein>
    <submittedName>
        <fullName evidence="1">11330_t:CDS:1</fullName>
    </submittedName>
</protein>
<accession>A0ACA9S6H9</accession>
<evidence type="ECO:0000313" key="1">
    <source>
        <dbReference type="EMBL" id="CAG8825529.1"/>
    </source>
</evidence>
<evidence type="ECO:0000313" key="2">
    <source>
        <dbReference type="Proteomes" id="UP000789920"/>
    </source>
</evidence>
<gene>
    <name evidence="1" type="ORF">RPERSI_LOCUS26505</name>
</gene>
<name>A0ACA9S6H9_9GLOM</name>
<keyword evidence="2" id="KW-1185">Reference proteome</keyword>
<organism evidence="1 2">
    <name type="scientific">Racocetra persica</name>
    <dbReference type="NCBI Taxonomy" id="160502"/>
    <lineage>
        <taxon>Eukaryota</taxon>
        <taxon>Fungi</taxon>
        <taxon>Fungi incertae sedis</taxon>
        <taxon>Mucoromycota</taxon>
        <taxon>Glomeromycotina</taxon>
        <taxon>Glomeromycetes</taxon>
        <taxon>Diversisporales</taxon>
        <taxon>Gigasporaceae</taxon>
        <taxon>Racocetra</taxon>
    </lineage>
</organism>
<dbReference type="EMBL" id="CAJVQC010090670">
    <property type="protein sequence ID" value="CAG8825529.1"/>
    <property type="molecule type" value="Genomic_DNA"/>
</dbReference>